<gene>
    <name evidence="3" type="ORF">EG028_09175</name>
</gene>
<protein>
    <recommendedName>
        <fullName evidence="2">Tail specific protease domain-containing protein</fullName>
    </recommendedName>
</protein>
<keyword evidence="1" id="KW-0732">Signal</keyword>
<evidence type="ECO:0000313" key="4">
    <source>
        <dbReference type="Proteomes" id="UP000279089"/>
    </source>
</evidence>
<feature type="signal peptide" evidence="1">
    <location>
        <begin position="1"/>
        <end position="20"/>
    </location>
</feature>
<evidence type="ECO:0000259" key="2">
    <source>
        <dbReference type="Pfam" id="PF03572"/>
    </source>
</evidence>
<dbReference type="InterPro" id="IPR036034">
    <property type="entry name" value="PDZ_sf"/>
</dbReference>
<comment type="caution">
    <text evidence="3">The sequence shown here is derived from an EMBL/GenBank/DDBJ whole genome shotgun (WGS) entry which is preliminary data.</text>
</comment>
<dbReference type="Proteomes" id="UP000279089">
    <property type="component" value="Unassembled WGS sequence"/>
</dbReference>
<reference evidence="4" key="1">
    <citation type="submission" date="2018-11" db="EMBL/GenBank/DDBJ databases">
        <title>Chitinophaga lutea sp.nov., isolate from arsenic contaminated soil.</title>
        <authorList>
            <person name="Zong Y."/>
        </authorList>
    </citation>
    <scope>NUCLEOTIDE SEQUENCE [LARGE SCALE GENOMIC DNA]</scope>
    <source>
        <strain evidence="4">YLT18</strain>
    </source>
</reference>
<dbReference type="PANTHER" id="PTHR32060">
    <property type="entry name" value="TAIL-SPECIFIC PROTEASE"/>
    <property type="match status" value="1"/>
</dbReference>
<dbReference type="PANTHER" id="PTHR32060:SF30">
    <property type="entry name" value="CARBOXY-TERMINAL PROCESSING PROTEASE CTPA"/>
    <property type="match status" value="1"/>
</dbReference>
<dbReference type="InterPro" id="IPR029045">
    <property type="entry name" value="ClpP/crotonase-like_dom_sf"/>
</dbReference>
<dbReference type="EMBL" id="RMBX01000004">
    <property type="protein sequence ID" value="RPD41479.1"/>
    <property type="molecule type" value="Genomic_DNA"/>
</dbReference>
<accession>A0A3N4MP78</accession>
<evidence type="ECO:0000313" key="3">
    <source>
        <dbReference type="EMBL" id="RPD41479.1"/>
    </source>
</evidence>
<dbReference type="GO" id="GO:0008236">
    <property type="term" value="F:serine-type peptidase activity"/>
    <property type="evidence" value="ECO:0007669"/>
    <property type="project" value="InterPro"/>
</dbReference>
<dbReference type="GO" id="GO:0007165">
    <property type="term" value="P:signal transduction"/>
    <property type="evidence" value="ECO:0007669"/>
    <property type="project" value="TreeGrafter"/>
</dbReference>
<dbReference type="GO" id="GO:0004175">
    <property type="term" value="F:endopeptidase activity"/>
    <property type="evidence" value="ECO:0007669"/>
    <property type="project" value="TreeGrafter"/>
</dbReference>
<dbReference type="GO" id="GO:0030288">
    <property type="term" value="C:outer membrane-bounded periplasmic space"/>
    <property type="evidence" value="ECO:0007669"/>
    <property type="project" value="TreeGrafter"/>
</dbReference>
<dbReference type="Gene3D" id="3.90.226.10">
    <property type="entry name" value="2-enoyl-CoA Hydratase, Chain A, domain 1"/>
    <property type="match status" value="1"/>
</dbReference>
<proteinExistence type="predicted"/>
<name>A0A3N4MP78_9BACT</name>
<dbReference type="Gene3D" id="2.30.42.10">
    <property type="match status" value="1"/>
</dbReference>
<dbReference type="RefSeq" id="WP_120516222.1">
    <property type="nucleotide sequence ID" value="NZ_QXZY01000005.1"/>
</dbReference>
<dbReference type="OrthoDB" id="5379939at2"/>
<evidence type="ECO:0000256" key="1">
    <source>
        <dbReference type="SAM" id="SignalP"/>
    </source>
</evidence>
<feature type="chain" id="PRO_5018166197" description="Tail specific protease domain-containing protein" evidence="1">
    <location>
        <begin position="21"/>
        <end position="764"/>
    </location>
</feature>
<sequence length="764" mass="84524">MKRKLFLTAFALGALAPAMAQTTQQAENLYTFTRLYGYVRYFHPSDANVVTDWETFAVYGAREAEKARNPQELRQTLAGLFNTVAPGLQIHPSDSTAPPVVKPAGADNMKAVVWQHNGYGAGSNSQTYKSIRTNSYSKVPPSQEQSAHFSTISGSIDATPYRGRTIRYTAAAKAESLGGGTGQLWLRVDRESGKPGFFDNMDDRAITGVNKDWRRDTIIGKINEDAKAVVFGCFVVNKGSLLLDDMKLEIETPEGWKTIPGLNGDFENDSLGAKPGYWQFNSGDPLFTVKTGNKAFTGKQALILERTMQEGNMRKAPALFTNDIPAGTTVTKNIGNGLSVTMPVALWSDGKQVYPFSDTAAAIAQNKMMERQLTIPFTGDDLYVRLAGVVITWNVIRHFHPYYQEWVTDWDKDLRLALQDCYRQTTAAGFDNTLRTLTAKLHDGHVFVVSPYGMRNRSMLPLKWEWVKNKLVITRVLSPDITLQPGDVITAINGTPAKEYVDKAVLLTSAGSANALMRASLSNMISGPKDSVLQLTVASADKGIRQVNVSYKMGAAEYYKPSDEKPAYRQIDNHTIYLNLTQMPWDSIKPKLAELAAAKTVIFDLRGYPKDMNGSMIIRHLLKKPENDKWMHMQQMSLPDHEKTGWMDIGWGLRPETPHIGGKVFFLINGSAISYAESVMGYIKDFKMATIIGEPTAGANGDINRVTLPGGYVFTFTGLKVTNHDGSQHFMKGVLPDVTVLKTINGIRNNEDEVLAKAVELSKQ</sequence>
<dbReference type="GO" id="GO:0006508">
    <property type="term" value="P:proteolysis"/>
    <property type="evidence" value="ECO:0007669"/>
    <property type="project" value="InterPro"/>
</dbReference>
<dbReference type="Gene3D" id="3.30.750.44">
    <property type="match status" value="1"/>
</dbReference>
<dbReference type="Pfam" id="PF03572">
    <property type="entry name" value="Peptidase_S41"/>
    <property type="match status" value="1"/>
</dbReference>
<keyword evidence="4" id="KW-1185">Reference proteome</keyword>
<feature type="domain" description="Tail specific protease" evidence="2">
    <location>
        <begin position="577"/>
        <end position="740"/>
    </location>
</feature>
<dbReference type="SUPFAM" id="SSF52096">
    <property type="entry name" value="ClpP/crotonase"/>
    <property type="match status" value="1"/>
</dbReference>
<organism evidence="3 4">
    <name type="scientific">Chitinophaga barathri</name>
    <dbReference type="NCBI Taxonomy" id="1647451"/>
    <lineage>
        <taxon>Bacteria</taxon>
        <taxon>Pseudomonadati</taxon>
        <taxon>Bacteroidota</taxon>
        <taxon>Chitinophagia</taxon>
        <taxon>Chitinophagales</taxon>
        <taxon>Chitinophagaceae</taxon>
        <taxon>Chitinophaga</taxon>
    </lineage>
</organism>
<dbReference type="AlphaFoldDB" id="A0A3N4MP78"/>
<dbReference type="InterPro" id="IPR005151">
    <property type="entry name" value="Tail-specific_protease"/>
</dbReference>